<comment type="caution">
    <text evidence="5">The sequence shown here is derived from an EMBL/GenBank/DDBJ whole genome shotgun (WGS) entry which is preliminary data.</text>
</comment>
<evidence type="ECO:0000256" key="1">
    <source>
        <dbReference type="ARBA" id="ARBA00023015"/>
    </source>
</evidence>
<proteinExistence type="predicted"/>
<sequence>MKEPAAAPTQPARLSIGFVLVPGFTLSAYAGFADVLRLAADEGDRSRPILCRWSILSGAGEPIRASCGARLAPDEALGDPARFDYVAVIGGLLDEIETLGAAETAFLRRAATARVPLAGVCTGAFALHRIGLLQGYRCCVSWFHHDDFLDRFEGIVPVSDEAFVVDRDRLTCAGGVASAQLAAFLVDRHIGRATARKALRIMIIDETLGPGDPQPGLPLELATRDPLVRRALSQIQQHLAAPPGAAEVAGRLGVGRRTLERRFAAATGLTPAEAFMRLRLAHAKLLLGRSGRSVAQIAAETGFCDASHLIRAFRKREGVTPDAWRRGLAV</sequence>
<keyword evidence="6" id="KW-1185">Reference proteome</keyword>
<name>A0A2T0X9X8_9RHOB</name>
<evidence type="ECO:0000313" key="5">
    <source>
        <dbReference type="EMBL" id="PRY95736.1"/>
    </source>
</evidence>
<dbReference type="OrthoDB" id="9793400at2"/>
<dbReference type="SUPFAM" id="SSF46689">
    <property type="entry name" value="Homeodomain-like"/>
    <property type="match status" value="2"/>
</dbReference>
<dbReference type="Pfam" id="PF12833">
    <property type="entry name" value="HTH_18"/>
    <property type="match status" value="1"/>
</dbReference>
<dbReference type="InterPro" id="IPR018062">
    <property type="entry name" value="HTH_AraC-typ_CS"/>
</dbReference>
<feature type="domain" description="HTH araC/xylS-type" evidence="4">
    <location>
        <begin position="229"/>
        <end position="327"/>
    </location>
</feature>
<dbReference type="PROSITE" id="PS01124">
    <property type="entry name" value="HTH_ARAC_FAMILY_2"/>
    <property type="match status" value="1"/>
</dbReference>
<dbReference type="InterPro" id="IPR052158">
    <property type="entry name" value="INH-QAR"/>
</dbReference>
<evidence type="ECO:0000259" key="4">
    <source>
        <dbReference type="PROSITE" id="PS01124"/>
    </source>
</evidence>
<dbReference type="Gene3D" id="1.10.10.60">
    <property type="entry name" value="Homeodomain-like"/>
    <property type="match status" value="1"/>
</dbReference>
<dbReference type="SUPFAM" id="SSF52317">
    <property type="entry name" value="Class I glutamine amidotransferase-like"/>
    <property type="match status" value="1"/>
</dbReference>
<dbReference type="InterPro" id="IPR018060">
    <property type="entry name" value="HTH_AraC"/>
</dbReference>
<dbReference type="PANTHER" id="PTHR43130:SF3">
    <property type="entry name" value="HTH-TYPE TRANSCRIPTIONAL REGULATOR RV1931C"/>
    <property type="match status" value="1"/>
</dbReference>
<evidence type="ECO:0000256" key="3">
    <source>
        <dbReference type="ARBA" id="ARBA00023163"/>
    </source>
</evidence>
<dbReference type="Proteomes" id="UP000238801">
    <property type="component" value="Unassembled WGS sequence"/>
</dbReference>
<dbReference type="PANTHER" id="PTHR43130">
    <property type="entry name" value="ARAC-FAMILY TRANSCRIPTIONAL REGULATOR"/>
    <property type="match status" value="1"/>
</dbReference>
<keyword evidence="3" id="KW-0804">Transcription</keyword>
<dbReference type="AlphaFoldDB" id="A0A2T0X9X8"/>
<dbReference type="GO" id="GO:0003700">
    <property type="term" value="F:DNA-binding transcription factor activity"/>
    <property type="evidence" value="ECO:0007669"/>
    <property type="project" value="InterPro"/>
</dbReference>
<keyword evidence="1" id="KW-0805">Transcription regulation</keyword>
<dbReference type="Gene3D" id="3.40.50.880">
    <property type="match status" value="1"/>
</dbReference>
<gene>
    <name evidence="5" type="ORF">BCF33_1363</name>
</gene>
<evidence type="ECO:0000313" key="6">
    <source>
        <dbReference type="Proteomes" id="UP000238801"/>
    </source>
</evidence>
<dbReference type="CDD" id="cd03136">
    <property type="entry name" value="GATase1_AraC_ArgR_like"/>
    <property type="match status" value="1"/>
</dbReference>
<dbReference type="RefSeq" id="WP_106160081.1">
    <property type="nucleotide sequence ID" value="NZ_PVTT01000001.1"/>
</dbReference>
<dbReference type="InterPro" id="IPR002818">
    <property type="entry name" value="DJ-1/PfpI"/>
</dbReference>
<organism evidence="5 6">
    <name type="scientific">Hasllibacter halocynthiae</name>
    <dbReference type="NCBI Taxonomy" id="595589"/>
    <lineage>
        <taxon>Bacteria</taxon>
        <taxon>Pseudomonadati</taxon>
        <taxon>Pseudomonadota</taxon>
        <taxon>Alphaproteobacteria</taxon>
        <taxon>Rhodobacterales</taxon>
        <taxon>Roseobacteraceae</taxon>
        <taxon>Hasllibacter</taxon>
    </lineage>
</organism>
<dbReference type="SMART" id="SM00342">
    <property type="entry name" value="HTH_ARAC"/>
    <property type="match status" value="1"/>
</dbReference>
<evidence type="ECO:0000256" key="2">
    <source>
        <dbReference type="ARBA" id="ARBA00023125"/>
    </source>
</evidence>
<dbReference type="Pfam" id="PF01965">
    <property type="entry name" value="DJ-1_PfpI"/>
    <property type="match status" value="1"/>
</dbReference>
<reference evidence="5 6" key="1">
    <citation type="submission" date="2018-03" db="EMBL/GenBank/DDBJ databases">
        <title>Genomic Encyclopedia of Archaeal and Bacterial Type Strains, Phase II (KMG-II): from individual species to whole genera.</title>
        <authorList>
            <person name="Goeker M."/>
        </authorList>
    </citation>
    <scope>NUCLEOTIDE SEQUENCE [LARGE SCALE GENOMIC DNA]</scope>
    <source>
        <strain evidence="5 6">DSM 29318</strain>
    </source>
</reference>
<dbReference type="EMBL" id="PVTT01000001">
    <property type="protein sequence ID" value="PRY95736.1"/>
    <property type="molecule type" value="Genomic_DNA"/>
</dbReference>
<accession>A0A2T0X9X8</accession>
<dbReference type="GO" id="GO:0043565">
    <property type="term" value="F:sequence-specific DNA binding"/>
    <property type="evidence" value="ECO:0007669"/>
    <property type="project" value="InterPro"/>
</dbReference>
<keyword evidence="2" id="KW-0238">DNA-binding</keyword>
<dbReference type="InterPro" id="IPR029062">
    <property type="entry name" value="Class_I_gatase-like"/>
</dbReference>
<protein>
    <submittedName>
        <fullName evidence="5">AraC family transcriptional regulator with amidase-like domain</fullName>
    </submittedName>
</protein>
<dbReference type="PROSITE" id="PS00041">
    <property type="entry name" value="HTH_ARAC_FAMILY_1"/>
    <property type="match status" value="1"/>
</dbReference>
<dbReference type="InterPro" id="IPR009057">
    <property type="entry name" value="Homeodomain-like_sf"/>
</dbReference>